<name>A0A2Z6RX47_9GLOM</name>
<evidence type="ECO:0000313" key="4">
    <source>
        <dbReference type="Proteomes" id="UP000247702"/>
    </source>
</evidence>
<dbReference type="PANTHER" id="PTHR45774:SF3">
    <property type="entry name" value="BTB (POZ) DOMAIN-CONTAINING 2B-RELATED"/>
    <property type="match status" value="1"/>
</dbReference>
<gene>
    <name evidence="3" type="ORF">RclHR1_00280008</name>
</gene>
<organism evidence="3 4">
    <name type="scientific">Rhizophagus clarus</name>
    <dbReference type="NCBI Taxonomy" id="94130"/>
    <lineage>
        <taxon>Eukaryota</taxon>
        <taxon>Fungi</taxon>
        <taxon>Fungi incertae sedis</taxon>
        <taxon>Mucoromycota</taxon>
        <taxon>Glomeromycotina</taxon>
        <taxon>Glomeromycetes</taxon>
        <taxon>Glomerales</taxon>
        <taxon>Glomeraceae</taxon>
        <taxon>Rhizophagus</taxon>
    </lineage>
</organism>
<dbReference type="AlphaFoldDB" id="A0A2Z6RX47"/>
<dbReference type="CDD" id="cd18186">
    <property type="entry name" value="BTB_POZ_ZBTB_KLHL-like"/>
    <property type="match status" value="1"/>
</dbReference>
<feature type="domain" description="BTB" evidence="1">
    <location>
        <begin position="24"/>
        <end position="97"/>
    </location>
</feature>
<evidence type="ECO:0008006" key="5">
    <source>
        <dbReference type="Google" id="ProtNLM"/>
    </source>
</evidence>
<dbReference type="Pfam" id="PF00651">
    <property type="entry name" value="BTB"/>
    <property type="match status" value="1"/>
</dbReference>
<sequence length="484" mass="56959">MADNKFLPKLSENLLEILNDDEYYDITIEVGNNSHVKTFRAHMVILNYRSSYLRRILSTNKKKDERTMTHIKLPNILPEIFQIILRYIYGGNISLVEYDILDVVKILVAANELDLQELIPHLQSFLIENKETWIEQNFNLIYQISFENDSFLDLQRLCKELISKQPEKIFNSPDFNSISEKVLISLVQHDKIQMSEVRVWEHVLKWGIAQNPGLSSNRSSYSNDDFNTLKNTLKHCITYIKFTEFPPKEFLSKVYPYKEIIPEELYENSIKYFLDNDCKSRSERQTVKETRLKGIDSKIITIQHVELISKWIDRLEITDELKNSYEFKLIFRGSRDGFTAEQFHEICDNQSRTVTVFKVKGSDEILGGYNPIEWKNDYYLGSYGKTKDSFIFSFMSKEIIEGYLISRVKDENRAIFYLNNYGPSFGGGDLTIHGGIEGEIYFSTSYCEEESYEKRIRKTVDNFSIEEFEVFIIRKKIINYKLNL</sequence>
<dbReference type="InterPro" id="IPR011333">
    <property type="entry name" value="SKP1/BTB/POZ_sf"/>
</dbReference>
<keyword evidence="4" id="KW-1185">Reference proteome</keyword>
<feature type="domain" description="TLDc" evidence="2">
    <location>
        <begin position="298"/>
        <end position="474"/>
    </location>
</feature>
<dbReference type="EMBL" id="BEXD01002001">
    <property type="protein sequence ID" value="GBB96616.1"/>
    <property type="molecule type" value="Genomic_DNA"/>
</dbReference>
<dbReference type="Gene3D" id="1.25.40.420">
    <property type="match status" value="1"/>
</dbReference>
<dbReference type="Proteomes" id="UP000247702">
    <property type="component" value="Unassembled WGS sequence"/>
</dbReference>
<dbReference type="SMART" id="SM00225">
    <property type="entry name" value="BTB"/>
    <property type="match status" value="1"/>
</dbReference>
<evidence type="ECO:0000259" key="1">
    <source>
        <dbReference type="PROSITE" id="PS50097"/>
    </source>
</evidence>
<dbReference type="InterPro" id="IPR006571">
    <property type="entry name" value="TLDc_dom"/>
</dbReference>
<dbReference type="SUPFAM" id="SSF54695">
    <property type="entry name" value="POZ domain"/>
    <property type="match status" value="1"/>
</dbReference>
<comment type="caution">
    <text evidence="3">The sequence shown here is derived from an EMBL/GenBank/DDBJ whole genome shotgun (WGS) entry which is preliminary data.</text>
</comment>
<evidence type="ECO:0000259" key="2">
    <source>
        <dbReference type="PROSITE" id="PS51886"/>
    </source>
</evidence>
<dbReference type="InterPro" id="IPR000210">
    <property type="entry name" value="BTB/POZ_dom"/>
</dbReference>
<dbReference type="InterPro" id="IPR011705">
    <property type="entry name" value="BACK"/>
</dbReference>
<reference evidence="3 4" key="1">
    <citation type="submission" date="2017-11" db="EMBL/GenBank/DDBJ databases">
        <title>The genome of Rhizophagus clarus HR1 reveals common genetic basis of auxotrophy among arbuscular mycorrhizal fungi.</title>
        <authorList>
            <person name="Kobayashi Y."/>
        </authorList>
    </citation>
    <scope>NUCLEOTIDE SEQUENCE [LARGE SCALE GENOMIC DNA]</scope>
    <source>
        <strain evidence="3 4">HR1</strain>
    </source>
</reference>
<dbReference type="PROSITE" id="PS51886">
    <property type="entry name" value="TLDC"/>
    <property type="match status" value="1"/>
</dbReference>
<dbReference type="Pfam" id="PF07707">
    <property type="entry name" value="BACK"/>
    <property type="match status" value="1"/>
</dbReference>
<dbReference type="PANTHER" id="PTHR45774">
    <property type="entry name" value="BTB/POZ DOMAIN-CONTAINING"/>
    <property type="match status" value="1"/>
</dbReference>
<evidence type="ECO:0000313" key="3">
    <source>
        <dbReference type="EMBL" id="GBB96616.1"/>
    </source>
</evidence>
<proteinExistence type="predicted"/>
<dbReference type="PROSITE" id="PS50097">
    <property type="entry name" value="BTB"/>
    <property type="match status" value="1"/>
</dbReference>
<dbReference type="Gene3D" id="3.30.710.10">
    <property type="entry name" value="Potassium Channel Kv1.1, Chain A"/>
    <property type="match status" value="1"/>
</dbReference>
<accession>A0A2Z6RX47</accession>
<protein>
    <recommendedName>
        <fullName evidence="5">BTB domain-containing protein</fullName>
    </recommendedName>
</protein>
<dbReference type="Pfam" id="PF07534">
    <property type="entry name" value="TLD"/>
    <property type="match status" value="1"/>
</dbReference>